<dbReference type="AlphaFoldDB" id="A0A1H0V795"/>
<proteinExistence type="predicted"/>
<evidence type="ECO:0000259" key="1">
    <source>
        <dbReference type="SMART" id="SM00860"/>
    </source>
</evidence>
<sequence length="164" mass="19530">MNDFSWLKKYSHNEKDFFQERPNDKHSFLKISTLEVEEQEKKLGRKFPRELRDFYLQIGAGSLCVNDHENFDEIMSPEDVTNFILGMDYFETCSYRDELDMSKYMVFFSLGDNIFFSLDLSQMDENGVCPVVDSPEYTPIVLANSIHDFILKMEEKVDFYKDFW</sequence>
<dbReference type="Proteomes" id="UP000182412">
    <property type="component" value="Unassembled WGS sequence"/>
</dbReference>
<dbReference type="Gene3D" id="3.40.1580.10">
    <property type="entry name" value="SMI1/KNR4-like"/>
    <property type="match status" value="1"/>
</dbReference>
<dbReference type="OrthoDB" id="2635342at2"/>
<evidence type="ECO:0000313" key="2">
    <source>
        <dbReference type="EMBL" id="SDP74429.1"/>
    </source>
</evidence>
<evidence type="ECO:0000313" key="3">
    <source>
        <dbReference type="Proteomes" id="UP000182412"/>
    </source>
</evidence>
<dbReference type="SMART" id="SM00860">
    <property type="entry name" value="SMI1_KNR4"/>
    <property type="match status" value="1"/>
</dbReference>
<dbReference type="InterPro" id="IPR018958">
    <property type="entry name" value="Knr4/Smi1-like_dom"/>
</dbReference>
<feature type="domain" description="Knr4/Smi1-like" evidence="1">
    <location>
        <begin position="30"/>
        <end position="152"/>
    </location>
</feature>
<gene>
    <name evidence="2" type="ORF">SAMN05216366_14613</name>
</gene>
<name>A0A1H0V795_SELRU</name>
<dbReference type="InterPro" id="IPR037883">
    <property type="entry name" value="Knr4/Smi1-like_sf"/>
</dbReference>
<dbReference type="RefSeq" id="WP_074573488.1">
    <property type="nucleotide sequence ID" value="NZ_FNJQ01000046.1"/>
</dbReference>
<dbReference type="Pfam" id="PF09346">
    <property type="entry name" value="SMI1_KNR4"/>
    <property type="match status" value="1"/>
</dbReference>
<dbReference type="EMBL" id="FNJQ01000046">
    <property type="protein sequence ID" value="SDP74429.1"/>
    <property type="molecule type" value="Genomic_DNA"/>
</dbReference>
<reference evidence="2 3" key="1">
    <citation type="submission" date="2016-10" db="EMBL/GenBank/DDBJ databases">
        <authorList>
            <person name="de Groot N.N."/>
        </authorList>
    </citation>
    <scope>NUCLEOTIDE SEQUENCE [LARGE SCALE GENOMIC DNA]</scope>
    <source>
        <strain evidence="2 3">S137</strain>
    </source>
</reference>
<dbReference type="SUPFAM" id="SSF160631">
    <property type="entry name" value="SMI1/KNR4-like"/>
    <property type="match status" value="1"/>
</dbReference>
<accession>A0A1H0V795</accession>
<protein>
    <submittedName>
        <fullName evidence="2">SMI1-KNR4 cell-wall</fullName>
    </submittedName>
</protein>
<organism evidence="2 3">
    <name type="scientific">Selenomonas ruminantium</name>
    <dbReference type="NCBI Taxonomy" id="971"/>
    <lineage>
        <taxon>Bacteria</taxon>
        <taxon>Bacillati</taxon>
        <taxon>Bacillota</taxon>
        <taxon>Negativicutes</taxon>
        <taxon>Selenomonadales</taxon>
        <taxon>Selenomonadaceae</taxon>
        <taxon>Selenomonas</taxon>
    </lineage>
</organism>